<dbReference type="GO" id="GO:0008741">
    <property type="term" value="F:ribulokinase activity"/>
    <property type="evidence" value="ECO:0007669"/>
    <property type="project" value="InterPro"/>
</dbReference>
<accession>A0AAT9FNG7</accession>
<gene>
    <name evidence="9" type="primary">araB</name>
    <name evidence="9" type="ORF">NT6N_24960</name>
</gene>
<dbReference type="Pfam" id="PF02782">
    <property type="entry name" value="FGGY_C"/>
    <property type="match status" value="1"/>
</dbReference>
<keyword evidence="3" id="KW-0418">Kinase</keyword>
<organism evidence="9">
    <name type="scientific">Oceaniferula spumae</name>
    <dbReference type="NCBI Taxonomy" id="2979115"/>
    <lineage>
        <taxon>Bacteria</taxon>
        <taxon>Pseudomonadati</taxon>
        <taxon>Verrucomicrobiota</taxon>
        <taxon>Verrucomicrobiia</taxon>
        <taxon>Verrucomicrobiales</taxon>
        <taxon>Verrucomicrobiaceae</taxon>
        <taxon>Oceaniferula</taxon>
    </lineage>
</organism>
<dbReference type="InterPro" id="IPR018484">
    <property type="entry name" value="FGGY_N"/>
</dbReference>
<dbReference type="GO" id="GO:0019569">
    <property type="term" value="P:L-arabinose catabolic process to D-xylulose 5-phosphate"/>
    <property type="evidence" value="ECO:0007669"/>
    <property type="project" value="InterPro"/>
</dbReference>
<dbReference type="PANTHER" id="PTHR43435:SF4">
    <property type="entry name" value="FGGY CARBOHYDRATE KINASE DOMAIN-CONTAINING PROTEIN"/>
    <property type="match status" value="1"/>
</dbReference>
<protein>
    <submittedName>
        <fullName evidence="9">Ribulokinase</fullName>
    </submittedName>
</protein>
<evidence type="ECO:0000256" key="2">
    <source>
        <dbReference type="ARBA" id="ARBA00022741"/>
    </source>
</evidence>
<dbReference type="GO" id="GO:0005524">
    <property type="term" value="F:ATP binding"/>
    <property type="evidence" value="ECO:0007669"/>
    <property type="project" value="UniProtKB-KW"/>
</dbReference>
<dbReference type="InterPro" id="IPR018485">
    <property type="entry name" value="FGGY_C"/>
</dbReference>
<dbReference type="InterPro" id="IPR000577">
    <property type="entry name" value="Carb_kinase_FGGY"/>
</dbReference>
<dbReference type="NCBIfam" id="NF003154">
    <property type="entry name" value="PRK04123.1"/>
    <property type="match status" value="1"/>
</dbReference>
<dbReference type="KEGG" id="osu:NT6N_24960"/>
<reference evidence="9" key="1">
    <citation type="submission" date="2024-07" db="EMBL/GenBank/DDBJ databases">
        <title>Complete genome sequence of Verrucomicrobiaceae bacterium NT6N.</title>
        <authorList>
            <person name="Huang C."/>
            <person name="Takami H."/>
            <person name="Hamasaki K."/>
        </authorList>
    </citation>
    <scope>NUCLEOTIDE SEQUENCE</scope>
    <source>
        <strain evidence="9">NT6N</strain>
    </source>
</reference>
<evidence type="ECO:0000256" key="5">
    <source>
        <dbReference type="ARBA" id="ARBA00022935"/>
    </source>
</evidence>
<evidence type="ECO:0000256" key="1">
    <source>
        <dbReference type="ARBA" id="ARBA00022679"/>
    </source>
</evidence>
<dbReference type="InterPro" id="IPR005929">
    <property type="entry name" value="Ribulokinase"/>
</dbReference>
<sequence>MPSYAIGLDYGTNSCRSLIVDLSDGRELGSVVFPYPSGDQGILTDPSNPNVARQNPQDYLDGCETIIRGAIEQAAEADPSFSPSAIVGIGIDTTGSTVIPVDQSGTPLGLTDGNKKNLNAQVWLWKDHTAHAEAAQITELAAKHHPEYLAKCGGVYSSEWWWSKILHLKNIDPEVFAAAYSFVEHCDWIPAVLSGNTDPHTLKRSICAAGHKAIFNHDWGGLPSADFLAKLDPALASLRDRLYTVAHPSDTPAGTLCSEWAEKLGLPEGITIAVGAFDCHMGAVGAGVKRGTLVKVLGTSTCDITVADSDVADVPGLCGQVPSSVVPGKVGIEAGQSAVGDIFLWLANNLVPDSYGQELGEKFASMEQQMRDQKPGSSGLLALDWNNGNRTILTDVRLTGLMLGQTLHTKAHEIYRAYIEATAFGALTIINRMEEHGISISEVVNTGGLSLKNATLMQIYADVLGRPMKVSRSEQTCALGAAMLAAVASGHDSLENLQQNIISYTDTVYHPIPENQAVYQKLYQLYKTLHDAFGTTGWSGSIEHVMKDLIDIREQQLKA</sequence>
<dbReference type="PANTHER" id="PTHR43435">
    <property type="entry name" value="RIBULOKINASE"/>
    <property type="match status" value="1"/>
</dbReference>
<keyword evidence="1" id="KW-0808">Transferase</keyword>
<keyword evidence="4" id="KW-0067">ATP-binding</keyword>
<evidence type="ECO:0000256" key="6">
    <source>
        <dbReference type="ARBA" id="ARBA00023277"/>
    </source>
</evidence>
<evidence type="ECO:0000256" key="3">
    <source>
        <dbReference type="ARBA" id="ARBA00022777"/>
    </source>
</evidence>
<name>A0AAT9FNG7_9BACT</name>
<keyword evidence="6" id="KW-0119">Carbohydrate metabolism</keyword>
<proteinExistence type="predicted"/>
<dbReference type="Gene3D" id="3.30.420.40">
    <property type="match status" value="2"/>
</dbReference>
<dbReference type="SUPFAM" id="SSF53067">
    <property type="entry name" value="Actin-like ATPase domain"/>
    <property type="match status" value="2"/>
</dbReference>
<dbReference type="InterPro" id="IPR043129">
    <property type="entry name" value="ATPase_NBD"/>
</dbReference>
<keyword evidence="2" id="KW-0547">Nucleotide-binding</keyword>
<feature type="domain" description="Carbohydrate kinase FGGY N-terminal" evidence="7">
    <location>
        <begin position="4"/>
        <end position="285"/>
    </location>
</feature>
<feature type="domain" description="Carbohydrate kinase FGGY C-terminal" evidence="8">
    <location>
        <begin position="294"/>
        <end position="488"/>
    </location>
</feature>
<dbReference type="Pfam" id="PF00370">
    <property type="entry name" value="FGGY_N"/>
    <property type="match status" value="1"/>
</dbReference>
<evidence type="ECO:0000256" key="4">
    <source>
        <dbReference type="ARBA" id="ARBA00022840"/>
    </source>
</evidence>
<dbReference type="GO" id="GO:0005737">
    <property type="term" value="C:cytoplasm"/>
    <property type="evidence" value="ECO:0007669"/>
    <property type="project" value="TreeGrafter"/>
</dbReference>
<dbReference type="PIRSF" id="PIRSF000538">
    <property type="entry name" value="GlpK"/>
    <property type="match status" value="1"/>
</dbReference>
<keyword evidence="5" id="KW-0054">Arabinose catabolism</keyword>
<dbReference type="EMBL" id="AP026866">
    <property type="protein sequence ID" value="BDS07456.1"/>
    <property type="molecule type" value="Genomic_DNA"/>
</dbReference>
<evidence type="ECO:0000313" key="9">
    <source>
        <dbReference type="EMBL" id="BDS07456.1"/>
    </source>
</evidence>
<dbReference type="AlphaFoldDB" id="A0AAT9FNG7"/>
<dbReference type="GO" id="GO:0019150">
    <property type="term" value="F:D-ribulokinase activity"/>
    <property type="evidence" value="ECO:0007669"/>
    <property type="project" value="TreeGrafter"/>
</dbReference>
<dbReference type="CDD" id="cd07781">
    <property type="entry name" value="ASKHA_NBD_FGGY_L-RBK"/>
    <property type="match status" value="1"/>
</dbReference>
<evidence type="ECO:0000259" key="8">
    <source>
        <dbReference type="Pfam" id="PF02782"/>
    </source>
</evidence>
<evidence type="ECO:0000259" key="7">
    <source>
        <dbReference type="Pfam" id="PF00370"/>
    </source>
</evidence>